<reference evidence="3" key="1">
    <citation type="submission" date="2022-07" db="EMBL/GenBank/DDBJ databases">
        <title>Genome Sequence of Physisporinus lineatus.</title>
        <authorList>
            <person name="Buettner E."/>
        </authorList>
    </citation>
    <scope>NUCLEOTIDE SEQUENCE</scope>
    <source>
        <strain evidence="3">VT162</strain>
    </source>
</reference>
<accession>A0AAD5VBF6</accession>
<dbReference type="Proteomes" id="UP001212997">
    <property type="component" value="Unassembled WGS sequence"/>
</dbReference>
<protein>
    <submittedName>
        <fullName evidence="3">Uncharacterized protein</fullName>
    </submittedName>
</protein>
<organism evidence="3 4">
    <name type="scientific">Meripilus lineatus</name>
    <dbReference type="NCBI Taxonomy" id="2056292"/>
    <lineage>
        <taxon>Eukaryota</taxon>
        <taxon>Fungi</taxon>
        <taxon>Dikarya</taxon>
        <taxon>Basidiomycota</taxon>
        <taxon>Agaricomycotina</taxon>
        <taxon>Agaricomycetes</taxon>
        <taxon>Polyporales</taxon>
        <taxon>Meripilaceae</taxon>
        <taxon>Meripilus</taxon>
    </lineage>
</organism>
<name>A0AAD5VBF6_9APHY</name>
<dbReference type="SUPFAM" id="SSF50952">
    <property type="entry name" value="Soluble quinoprotein glucose dehydrogenase"/>
    <property type="match status" value="1"/>
</dbReference>
<sequence length="396" mass="42969">MLVEDCPGFLPPKPLGSRGVTITEGEASVSGGVLCPRYMAQHYDSWCQFAKSKGVTLDAPNIEGPILVRGWVKTSGWALTAWPSKFGNNSLKIEANPLETANVALSLSFLNETQPEPVKRIGPKIDPSQTTQRRNQVVFLSRYRMKLRSNFLGLRFSAITSDGSGRQERPYYGFHRHTGPSGSQAPQGGDDNWTQGGGNQVTRPEYSESPIDPVEELLDYILEHSEVDRAIACEGDLRNVLGMSPNHKEYPQDIKAELTRIAPIIDTFGNNAGSVSVEEIVFKAHPLQDPPAIPPEATDDSGTLAIGKSAEDRRTITEIGANTGIPCTPAISLDRQILAAGYKGTCVRPYKIEEGHLTLTLTGAGHEGTVRCIAFSPGNAFLVSGSVDGWVERRTI</sequence>
<evidence type="ECO:0000256" key="2">
    <source>
        <dbReference type="SAM" id="MobiDB-lite"/>
    </source>
</evidence>
<dbReference type="Gene3D" id="2.130.10.10">
    <property type="entry name" value="YVTN repeat-like/Quinoprotein amine dehydrogenase"/>
    <property type="match status" value="1"/>
</dbReference>
<proteinExistence type="predicted"/>
<dbReference type="InterPro" id="IPR015943">
    <property type="entry name" value="WD40/YVTN_repeat-like_dom_sf"/>
</dbReference>
<dbReference type="EMBL" id="JANAWD010000017">
    <property type="protein sequence ID" value="KAJ3491137.1"/>
    <property type="molecule type" value="Genomic_DNA"/>
</dbReference>
<feature type="region of interest" description="Disordered" evidence="2">
    <location>
        <begin position="163"/>
        <end position="209"/>
    </location>
</feature>
<dbReference type="Pfam" id="PF00400">
    <property type="entry name" value="WD40"/>
    <property type="match status" value="1"/>
</dbReference>
<feature type="repeat" description="WD" evidence="1">
    <location>
        <begin position="363"/>
        <end position="396"/>
    </location>
</feature>
<evidence type="ECO:0000313" key="3">
    <source>
        <dbReference type="EMBL" id="KAJ3491137.1"/>
    </source>
</evidence>
<dbReference type="InterPro" id="IPR011041">
    <property type="entry name" value="Quinoprot_gluc/sorb_DH_b-prop"/>
</dbReference>
<dbReference type="InterPro" id="IPR001680">
    <property type="entry name" value="WD40_rpt"/>
</dbReference>
<evidence type="ECO:0000313" key="4">
    <source>
        <dbReference type="Proteomes" id="UP001212997"/>
    </source>
</evidence>
<dbReference type="PROSITE" id="PS50294">
    <property type="entry name" value="WD_REPEATS_REGION"/>
    <property type="match status" value="1"/>
</dbReference>
<keyword evidence="1" id="KW-0853">WD repeat</keyword>
<evidence type="ECO:0000256" key="1">
    <source>
        <dbReference type="PROSITE-ProRule" id="PRU00221"/>
    </source>
</evidence>
<dbReference type="AlphaFoldDB" id="A0AAD5VBF6"/>
<gene>
    <name evidence="3" type="ORF">NLI96_g931</name>
</gene>
<dbReference type="PROSITE" id="PS50082">
    <property type="entry name" value="WD_REPEATS_2"/>
    <property type="match status" value="1"/>
</dbReference>
<comment type="caution">
    <text evidence="3">The sequence shown here is derived from an EMBL/GenBank/DDBJ whole genome shotgun (WGS) entry which is preliminary data.</text>
</comment>
<keyword evidence="4" id="KW-1185">Reference proteome</keyword>